<evidence type="ECO:0000256" key="5">
    <source>
        <dbReference type="ARBA" id="ARBA00023204"/>
    </source>
</evidence>
<comment type="caution">
    <text evidence="7">The sequence shown here is derived from an EMBL/GenBank/DDBJ whole genome shotgun (WGS) entry which is preliminary data.</text>
</comment>
<dbReference type="InterPro" id="IPR004603">
    <property type="entry name" value="DNA_mismatch_endonuc_vsr"/>
</dbReference>
<keyword evidence="3" id="KW-0227">DNA damage</keyword>
<gene>
    <name evidence="7" type="ORF">QFW81_15515</name>
</gene>
<dbReference type="SUPFAM" id="SSF52980">
    <property type="entry name" value="Restriction endonuclease-like"/>
    <property type="match status" value="1"/>
</dbReference>
<dbReference type="Pfam" id="PF03852">
    <property type="entry name" value="Vsr"/>
    <property type="match status" value="1"/>
</dbReference>
<evidence type="ECO:0000256" key="4">
    <source>
        <dbReference type="ARBA" id="ARBA00022801"/>
    </source>
</evidence>
<accession>A0ABT6JXK8</accession>
<reference evidence="7 8" key="1">
    <citation type="submission" date="2023-04" db="EMBL/GenBank/DDBJ databases">
        <title>Luteimonas sp. M1R5S59.</title>
        <authorList>
            <person name="Sun J.-Q."/>
        </authorList>
    </citation>
    <scope>NUCLEOTIDE SEQUENCE [LARGE SCALE GENOMIC DNA]</scope>
    <source>
        <strain evidence="7 8">M1R5S59</strain>
    </source>
</reference>
<keyword evidence="4" id="KW-0378">Hydrolase</keyword>
<proteinExistence type="inferred from homology"/>
<organism evidence="7 8">
    <name type="scientific">Luteimonas kalidii</name>
    <dbReference type="NCBI Taxonomy" id="3042025"/>
    <lineage>
        <taxon>Bacteria</taxon>
        <taxon>Pseudomonadati</taxon>
        <taxon>Pseudomonadota</taxon>
        <taxon>Gammaproteobacteria</taxon>
        <taxon>Lysobacterales</taxon>
        <taxon>Lysobacteraceae</taxon>
        <taxon>Luteimonas</taxon>
    </lineage>
</organism>
<evidence type="ECO:0000256" key="6">
    <source>
        <dbReference type="ARBA" id="ARBA00029466"/>
    </source>
</evidence>
<dbReference type="RefSeq" id="WP_280580056.1">
    <property type="nucleotide sequence ID" value="NZ_JARXRO010000020.1"/>
</dbReference>
<keyword evidence="8" id="KW-1185">Reference proteome</keyword>
<name>A0ABT6JXK8_9GAMM</name>
<dbReference type="NCBIfam" id="TIGR00632">
    <property type="entry name" value="vsr"/>
    <property type="match status" value="1"/>
</dbReference>
<evidence type="ECO:0000256" key="3">
    <source>
        <dbReference type="ARBA" id="ARBA00022763"/>
    </source>
</evidence>
<dbReference type="InterPro" id="IPR011335">
    <property type="entry name" value="Restrct_endonuc-II-like"/>
</dbReference>
<evidence type="ECO:0000313" key="7">
    <source>
        <dbReference type="EMBL" id="MDH5835322.1"/>
    </source>
</evidence>
<dbReference type="Proteomes" id="UP001156873">
    <property type="component" value="Unassembled WGS sequence"/>
</dbReference>
<protein>
    <submittedName>
        <fullName evidence="7">Very short patch repair endonuclease</fullName>
    </submittedName>
</protein>
<evidence type="ECO:0000256" key="2">
    <source>
        <dbReference type="ARBA" id="ARBA00022759"/>
    </source>
</evidence>
<keyword evidence="2 7" id="KW-0255">Endonuclease</keyword>
<dbReference type="CDD" id="cd00221">
    <property type="entry name" value="Vsr"/>
    <property type="match status" value="1"/>
</dbReference>
<dbReference type="GO" id="GO:0004519">
    <property type="term" value="F:endonuclease activity"/>
    <property type="evidence" value="ECO:0007669"/>
    <property type="project" value="UniProtKB-KW"/>
</dbReference>
<dbReference type="EMBL" id="JARXRO010000020">
    <property type="protein sequence ID" value="MDH5835322.1"/>
    <property type="molecule type" value="Genomic_DNA"/>
</dbReference>
<keyword evidence="1" id="KW-0540">Nuclease</keyword>
<evidence type="ECO:0000256" key="1">
    <source>
        <dbReference type="ARBA" id="ARBA00022722"/>
    </source>
</evidence>
<sequence>MPRQQSLSRSANMARIRGRDTGPELLLRKGLWHRGLRFRLNLRVEGTRPDIVFLSRKLAIFLDGCFWHGCPAHYVRPRSRTEFWNEKLRANTARDRIQTMQLLEKGWSVLRIWEHDVSHGLPAVVEAVIHAYHNPPVSFGYRHVVVRVETQGEGDTTERWHIEELMNRTDGHSELRTRRPRRLTP</sequence>
<comment type="similarity">
    <text evidence="6">Belongs to the Vsr family.</text>
</comment>
<evidence type="ECO:0000313" key="8">
    <source>
        <dbReference type="Proteomes" id="UP001156873"/>
    </source>
</evidence>
<dbReference type="Gene3D" id="3.40.960.10">
    <property type="entry name" value="VSR Endonuclease"/>
    <property type="match status" value="1"/>
</dbReference>
<keyword evidence="5" id="KW-0234">DNA repair</keyword>